<comment type="caution">
    <text evidence="7">The sequence shown here is derived from an EMBL/GenBank/DDBJ whole genome shotgun (WGS) entry which is preliminary data.</text>
</comment>
<dbReference type="GO" id="GO:0006508">
    <property type="term" value="P:proteolysis"/>
    <property type="evidence" value="ECO:0007669"/>
    <property type="project" value="UniProtKB-KW"/>
</dbReference>
<dbReference type="InterPro" id="IPR037518">
    <property type="entry name" value="MPN"/>
</dbReference>
<dbReference type="PROSITE" id="PS50249">
    <property type="entry name" value="MPN"/>
    <property type="match status" value="1"/>
</dbReference>
<keyword evidence="8" id="KW-1185">Reference proteome</keyword>
<keyword evidence="7" id="KW-0647">Proteasome</keyword>
<sequence>MPTTLILPRLIADQLIALALANPQVEVCGLLGGDENVMRHFYPVANSATDPARHFLLDARGQIAAMRTMRECGEQLRGVFHSHPISAARPSATDRAAAAYPDVYYLITSLTRRQPETAAFYYDGRDFHATSIISADAVGS</sequence>
<dbReference type="PANTHER" id="PTHR34858:SF1">
    <property type="entry name" value="CYSO-CYSTEINE PEPTIDASE"/>
    <property type="match status" value="1"/>
</dbReference>
<dbReference type="CDD" id="cd08070">
    <property type="entry name" value="MPN_like"/>
    <property type="match status" value="1"/>
</dbReference>
<dbReference type="SUPFAM" id="SSF102712">
    <property type="entry name" value="JAB1/MPN domain"/>
    <property type="match status" value="1"/>
</dbReference>
<keyword evidence="1" id="KW-0645">Protease</keyword>
<keyword evidence="4" id="KW-0862">Zinc</keyword>
<dbReference type="GO" id="GO:0000502">
    <property type="term" value="C:proteasome complex"/>
    <property type="evidence" value="ECO:0007669"/>
    <property type="project" value="UniProtKB-KW"/>
</dbReference>
<dbReference type="GO" id="GO:0008235">
    <property type="term" value="F:metalloexopeptidase activity"/>
    <property type="evidence" value="ECO:0007669"/>
    <property type="project" value="TreeGrafter"/>
</dbReference>
<reference evidence="7" key="1">
    <citation type="submission" date="2022-08" db="EMBL/GenBank/DDBJ databases">
        <title>Genomic Encyclopedia of Type Strains, Phase III (KMG-III): the genomes of soil and plant-associated and newly described type strains.</title>
        <authorList>
            <person name="Whitman W."/>
        </authorList>
    </citation>
    <scope>NUCLEOTIDE SEQUENCE</scope>
    <source>
        <strain evidence="7">HMT 1</strain>
    </source>
</reference>
<dbReference type="PANTHER" id="PTHR34858">
    <property type="entry name" value="CYSO-CYSTEINE PEPTIDASE"/>
    <property type="match status" value="1"/>
</dbReference>
<feature type="domain" description="MPN" evidence="6">
    <location>
        <begin position="4"/>
        <end position="140"/>
    </location>
</feature>
<evidence type="ECO:0000259" key="6">
    <source>
        <dbReference type="PROSITE" id="PS50249"/>
    </source>
</evidence>
<accession>A0AAE3HJK5</accession>
<dbReference type="RefSeq" id="WP_259053370.1">
    <property type="nucleotide sequence ID" value="NZ_JANUCT010000001.1"/>
</dbReference>
<evidence type="ECO:0000256" key="1">
    <source>
        <dbReference type="ARBA" id="ARBA00022670"/>
    </source>
</evidence>
<evidence type="ECO:0000313" key="8">
    <source>
        <dbReference type="Proteomes" id="UP001204445"/>
    </source>
</evidence>
<dbReference type="Pfam" id="PF14464">
    <property type="entry name" value="Prok-JAB"/>
    <property type="match status" value="1"/>
</dbReference>
<evidence type="ECO:0000256" key="4">
    <source>
        <dbReference type="ARBA" id="ARBA00022833"/>
    </source>
</evidence>
<gene>
    <name evidence="7" type="ORF">J2T55_000069</name>
</gene>
<proteinExistence type="predicted"/>
<dbReference type="Proteomes" id="UP001204445">
    <property type="component" value="Unassembled WGS sequence"/>
</dbReference>
<keyword evidence="3" id="KW-0378">Hydrolase</keyword>
<keyword evidence="2" id="KW-0479">Metal-binding</keyword>
<evidence type="ECO:0000256" key="5">
    <source>
        <dbReference type="ARBA" id="ARBA00023049"/>
    </source>
</evidence>
<name>A0AAE3HJK5_9GAMM</name>
<dbReference type="Gene3D" id="3.40.140.10">
    <property type="entry name" value="Cytidine Deaminase, domain 2"/>
    <property type="match status" value="1"/>
</dbReference>
<dbReference type="InterPro" id="IPR028090">
    <property type="entry name" value="JAB_dom_prok"/>
</dbReference>
<evidence type="ECO:0000313" key="7">
    <source>
        <dbReference type="EMBL" id="MCS3902077.1"/>
    </source>
</evidence>
<dbReference type="AlphaFoldDB" id="A0AAE3HJK5"/>
<evidence type="ECO:0000256" key="3">
    <source>
        <dbReference type="ARBA" id="ARBA00022801"/>
    </source>
</evidence>
<organism evidence="7 8">
    <name type="scientific">Methylohalomonas lacus</name>
    <dbReference type="NCBI Taxonomy" id="398773"/>
    <lineage>
        <taxon>Bacteria</taxon>
        <taxon>Pseudomonadati</taxon>
        <taxon>Pseudomonadota</taxon>
        <taxon>Gammaproteobacteria</taxon>
        <taxon>Methylohalomonadales</taxon>
        <taxon>Methylohalomonadaceae</taxon>
        <taxon>Methylohalomonas</taxon>
    </lineage>
</organism>
<dbReference type="EMBL" id="JANUCT010000001">
    <property type="protein sequence ID" value="MCS3902077.1"/>
    <property type="molecule type" value="Genomic_DNA"/>
</dbReference>
<dbReference type="InterPro" id="IPR051929">
    <property type="entry name" value="VirAsm_ModProt"/>
</dbReference>
<keyword evidence="5" id="KW-0482">Metalloprotease</keyword>
<evidence type="ECO:0000256" key="2">
    <source>
        <dbReference type="ARBA" id="ARBA00022723"/>
    </source>
</evidence>
<protein>
    <submittedName>
        <fullName evidence="7">Proteasome lid subunit RPN8/RPN11</fullName>
    </submittedName>
</protein>
<dbReference type="GO" id="GO:0008270">
    <property type="term" value="F:zinc ion binding"/>
    <property type="evidence" value="ECO:0007669"/>
    <property type="project" value="TreeGrafter"/>
</dbReference>